<name>A0A916JL09_9FLAO</name>
<dbReference type="PANTHER" id="PTHR42866">
    <property type="entry name" value="3-DEOXY-MANNO-OCTULOSONATE CYTIDYLYLTRANSFERASE"/>
    <property type="match status" value="1"/>
</dbReference>
<proteinExistence type="predicted"/>
<evidence type="ECO:0000313" key="1">
    <source>
        <dbReference type="EMBL" id="CAG5079735.1"/>
    </source>
</evidence>
<dbReference type="GO" id="GO:0005829">
    <property type="term" value="C:cytosol"/>
    <property type="evidence" value="ECO:0007669"/>
    <property type="project" value="TreeGrafter"/>
</dbReference>
<dbReference type="PANTHER" id="PTHR42866:SF1">
    <property type="entry name" value="SPORE COAT POLYSACCHARIDE BIOSYNTHESIS PROTEIN SPSF"/>
    <property type="match status" value="1"/>
</dbReference>
<keyword evidence="1" id="KW-0808">Transferase</keyword>
<dbReference type="GO" id="GO:0008690">
    <property type="term" value="F:3-deoxy-manno-octulosonate cytidylyltransferase activity"/>
    <property type="evidence" value="ECO:0007669"/>
    <property type="project" value="UniProtKB-EC"/>
</dbReference>
<dbReference type="EC" id="2.7.7.38" evidence="1"/>
<sequence length="255" mass="29506">MEITRLNKTAIIVQARLGSTRLPGKMERKFDASRSLLEVVISQLKKTRLPIIIATSTNKENDWVASIARQNECLVYRGYENDVLQRFIDAAKEFKIERIIRVCADNPFILPEQLRQLAEELNRSDDDYVAFAFKDGLPTIKSHIGLFGEGCTLKGLEAIKRQTNEPFYCEHVTNFFYDNPKGFCIRFLTLPSQLEQRQDVRLTIDTKEDFEMSSKLYQMLSKQGKLDDIDALIKEVDENPVYLQIMKNEITRNSK</sequence>
<dbReference type="InterPro" id="IPR029044">
    <property type="entry name" value="Nucleotide-diphossugar_trans"/>
</dbReference>
<dbReference type="Gene3D" id="3.90.550.10">
    <property type="entry name" value="Spore Coat Polysaccharide Biosynthesis Protein SpsA, Chain A"/>
    <property type="match status" value="1"/>
</dbReference>
<keyword evidence="2" id="KW-1185">Reference proteome</keyword>
<protein>
    <submittedName>
        <fullName evidence="1">8-amino-3,8-dideoxy-manno-octulosonate cytidylyltransferase</fullName>
        <ecNumber evidence="1">2.7.7.38</ecNumber>
    </submittedName>
</protein>
<organism evidence="1 2">
    <name type="scientific">Parvicella tangerina</name>
    <dbReference type="NCBI Taxonomy" id="2829795"/>
    <lineage>
        <taxon>Bacteria</taxon>
        <taxon>Pseudomonadati</taxon>
        <taxon>Bacteroidota</taxon>
        <taxon>Flavobacteriia</taxon>
        <taxon>Flavobacteriales</taxon>
        <taxon>Parvicellaceae</taxon>
        <taxon>Parvicella</taxon>
    </lineage>
</organism>
<dbReference type="AlphaFoldDB" id="A0A916JL09"/>
<dbReference type="EMBL" id="OU015584">
    <property type="protein sequence ID" value="CAG5079735.1"/>
    <property type="molecule type" value="Genomic_DNA"/>
</dbReference>
<reference evidence="1" key="1">
    <citation type="submission" date="2021-04" db="EMBL/GenBank/DDBJ databases">
        <authorList>
            <person name="Rodrigo-Torres L."/>
            <person name="Arahal R. D."/>
            <person name="Lucena T."/>
        </authorList>
    </citation>
    <scope>NUCLEOTIDE SEQUENCE</scope>
    <source>
        <strain evidence="1">AS29M-1</strain>
    </source>
</reference>
<keyword evidence="1" id="KW-0548">Nucleotidyltransferase</keyword>
<dbReference type="RefSeq" id="WP_258541259.1">
    <property type="nucleotide sequence ID" value="NZ_OU015584.1"/>
</dbReference>
<dbReference type="SUPFAM" id="SSF53448">
    <property type="entry name" value="Nucleotide-diphospho-sugar transferases"/>
    <property type="match status" value="1"/>
</dbReference>
<gene>
    <name evidence="1" type="primary">kdsB_1</name>
    <name evidence="1" type="ORF">CRYO30217_01040</name>
</gene>
<accession>A0A916JL09</accession>
<dbReference type="Proteomes" id="UP000683507">
    <property type="component" value="Chromosome"/>
</dbReference>
<dbReference type="KEGG" id="ptan:CRYO30217_01040"/>
<dbReference type="Pfam" id="PF02348">
    <property type="entry name" value="CTP_transf_3"/>
    <property type="match status" value="1"/>
</dbReference>
<dbReference type="InterPro" id="IPR003329">
    <property type="entry name" value="Cytidylyl_trans"/>
</dbReference>
<evidence type="ECO:0000313" key="2">
    <source>
        <dbReference type="Proteomes" id="UP000683507"/>
    </source>
</evidence>